<proteinExistence type="predicted"/>
<feature type="compositionally biased region" description="Basic and acidic residues" evidence="1">
    <location>
        <begin position="217"/>
        <end position="229"/>
    </location>
</feature>
<dbReference type="Proteomes" id="UP000887226">
    <property type="component" value="Unassembled WGS sequence"/>
</dbReference>
<accession>A0A9P7Z4T3</accession>
<name>A0A9P7Z4T3_9HELO</name>
<feature type="compositionally biased region" description="Low complexity" evidence="1">
    <location>
        <begin position="299"/>
        <end position="310"/>
    </location>
</feature>
<gene>
    <name evidence="2" type="ORF">BJ878DRAFT_43239</name>
</gene>
<reference evidence="2" key="1">
    <citation type="journal article" date="2021" name="IMA Fungus">
        <title>Genomic characterization of three marine fungi, including Emericellopsis atlantica sp. nov. with signatures of a generalist lifestyle and marine biomass degradation.</title>
        <authorList>
            <person name="Hagestad O.C."/>
            <person name="Hou L."/>
            <person name="Andersen J.H."/>
            <person name="Hansen E.H."/>
            <person name="Altermark B."/>
            <person name="Li C."/>
            <person name="Kuhnert E."/>
            <person name="Cox R.J."/>
            <person name="Crous P.W."/>
            <person name="Spatafora J.W."/>
            <person name="Lail K."/>
            <person name="Amirebrahimi M."/>
            <person name="Lipzen A."/>
            <person name="Pangilinan J."/>
            <person name="Andreopoulos W."/>
            <person name="Hayes R.D."/>
            <person name="Ng V."/>
            <person name="Grigoriev I.V."/>
            <person name="Jackson S.A."/>
            <person name="Sutton T.D.S."/>
            <person name="Dobson A.D.W."/>
            <person name="Rama T."/>
        </authorList>
    </citation>
    <scope>NUCLEOTIDE SEQUENCE</scope>
    <source>
        <strain evidence="2">TRa3180A</strain>
    </source>
</reference>
<feature type="compositionally biased region" description="Basic and acidic residues" evidence="1">
    <location>
        <begin position="86"/>
        <end position="96"/>
    </location>
</feature>
<keyword evidence="3" id="KW-1185">Reference proteome</keyword>
<dbReference type="OrthoDB" id="3557758at2759"/>
<comment type="caution">
    <text evidence="2">The sequence shown here is derived from an EMBL/GenBank/DDBJ whole genome shotgun (WGS) entry which is preliminary data.</text>
</comment>
<evidence type="ECO:0000313" key="2">
    <source>
        <dbReference type="EMBL" id="KAG9244908.1"/>
    </source>
</evidence>
<feature type="compositionally biased region" description="Polar residues" evidence="1">
    <location>
        <begin position="243"/>
        <end position="290"/>
    </location>
</feature>
<feature type="compositionally biased region" description="Polar residues" evidence="1">
    <location>
        <begin position="311"/>
        <end position="341"/>
    </location>
</feature>
<feature type="compositionally biased region" description="Polar residues" evidence="1">
    <location>
        <begin position="54"/>
        <end position="71"/>
    </location>
</feature>
<evidence type="ECO:0000313" key="3">
    <source>
        <dbReference type="Proteomes" id="UP000887226"/>
    </source>
</evidence>
<evidence type="ECO:0000256" key="1">
    <source>
        <dbReference type="SAM" id="MobiDB-lite"/>
    </source>
</evidence>
<dbReference type="AlphaFoldDB" id="A0A9P7Z4T3"/>
<feature type="compositionally biased region" description="Low complexity" evidence="1">
    <location>
        <begin position="154"/>
        <end position="163"/>
    </location>
</feature>
<feature type="region of interest" description="Disordered" evidence="1">
    <location>
        <begin position="1"/>
        <end position="96"/>
    </location>
</feature>
<feature type="region of interest" description="Disordered" evidence="1">
    <location>
        <begin position="133"/>
        <end position="353"/>
    </location>
</feature>
<sequence>MTGKRNKRSSLSSTKSISSNLSSIAEMSPEKAVATSPPQTKYLGKSATMPKLSSLATGSPATSNHNPSCAPSQPRLVLGDFSRPTKVSEMKQSKHDAALLKSSVTVQNSPLTVSGINSSTSVMSNTGLQASLSSKSSLTSTHKLKPAKPSISWVPAPRAVPRIPRTPRIPHTPRPPRQLITPKVAHSGLTGSLSENDINKSRALPKQRNRRSMIETADMRRYSGNDRGGRGGTFVTGKGTGPRTPSQAQGQLGRSTRGGSSASNGTPKSNESSSDSPATSTRGRSRSYQVHSGKGVRFSTGTSTPSNSSPLVQDTRTRLQMFSARPHSNVSEAAQKSLSPQSKRKASEFLDHPQNTPLRLLGQISPTTEQKAAPSLPRARTFVGNLTSAFSRSLSRQSSGKSAEENIPWDAIVKAPTPEEANRYWTGRFVSKKTKFQNEGLAENLTRVDLLQRSGRIIDPDDEYEKLLTDQDLMTLRIFKALEELSVTKEAKKGLWEWQLLYARNQKNEKYLPEGGTMVNSRGTWVGRLGKAIKQEGKELSKKTSMAFRTRTGEGFGP</sequence>
<organism evidence="2 3">
    <name type="scientific">Calycina marina</name>
    <dbReference type="NCBI Taxonomy" id="1763456"/>
    <lineage>
        <taxon>Eukaryota</taxon>
        <taxon>Fungi</taxon>
        <taxon>Dikarya</taxon>
        <taxon>Ascomycota</taxon>
        <taxon>Pezizomycotina</taxon>
        <taxon>Leotiomycetes</taxon>
        <taxon>Helotiales</taxon>
        <taxon>Pezizellaceae</taxon>
        <taxon>Calycina</taxon>
    </lineage>
</organism>
<dbReference type="EMBL" id="MU253875">
    <property type="protein sequence ID" value="KAG9244908.1"/>
    <property type="molecule type" value="Genomic_DNA"/>
</dbReference>
<feature type="compositionally biased region" description="Gly residues" evidence="1">
    <location>
        <begin position="230"/>
        <end position="240"/>
    </location>
</feature>
<feature type="compositionally biased region" description="Low complexity" evidence="1">
    <location>
        <begin position="9"/>
        <end position="24"/>
    </location>
</feature>
<protein>
    <submittedName>
        <fullName evidence="2">Uncharacterized protein</fullName>
    </submittedName>
</protein>